<dbReference type="GO" id="GO:0045271">
    <property type="term" value="C:respiratory chain complex I"/>
    <property type="evidence" value="ECO:0007669"/>
    <property type="project" value="InterPro"/>
</dbReference>
<evidence type="ECO:0000256" key="3">
    <source>
        <dbReference type="ARBA" id="ARBA00022792"/>
    </source>
</evidence>
<keyword evidence="3" id="KW-0999">Mitochondrion inner membrane</keyword>
<dbReference type="PANTHER" id="PTHR21382:SF1">
    <property type="entry name" value="NADH DEHYDROGENASE [UBIQUINONE] 1 ALPHA SUBCOMPLEX SUBUNIT 11"/>
    <property type="match status" value="1"/>
</dbReference>
<protein>
    <submittedName>
        <fullName evidence="7">Uncharacterized protein</fullName>
    </submittedName>
</protein>
<keyword evidence="5" id="KW-0496">Mitochondrion</keyword>
<dbReference type="GO" id="GO:0006120">
    <property type="term" value="P:mitochondrial electron transport, NADH to ubiquinone"/>
    <property type="evidence" value="ECO:0007669"/>
    <property type="project" value="InterPro"/>
</dbReference>
<proteinExistence type="predicted"/>
<dbReference type="AlphaFoldDB" id="A0A1Y2HRS0"/>
<reference evidence="7 8" key="1">
    <citation type="submission" date="2016-07" db="EMBL/GenBank/DDBJ databases">
        <title>Pervasive Adenine N6-methylation of Active Genes in Fungi.</title>
        <authorList>
            <consortium name="DOE Joint Genome Institute"/>
            <person name="Mondo S.J."/>
            <person name="Dannebaum R.O."/>
            <person name="Kuo R.C."/>
            <person name="Labutti K."/>
            <person name="Haridas S."/>
            <person name="Kuo A."/>
            <person name="Salamov A."/>
            <person name="Ahrendt S.R."/>
            <person name="Lipzen A."/>
            <person name="Sullivan W."/>
            <person name="Andreopoulos W.B."/>
            <person name="Clum A."/>
            <person name="Lindquist E."/>
            <person name="Daum C."/>
            <person name="Ramamoorthy G.K."/>
            <person name="Gryganskyi A."/>
            <person name="Culley D."/>
            <person name="Magnuson J.K."/>
            <person name="James T.Y."/>
            <person name="O'Malley M.A."/>
            <person name="Stajich J.E."/>
            <person name="Spatafora J.W."/>
            <person name="Visel A."/>
            <person name="Grigoriev I.V."/>
        </authorList>
    </citation>
    <scope>NUCLEOTIDE SEQUENCE [LARGE SCALE GENOMIC DNA]</scope>
    <source>
        <strain evidence="7 8">PL171</strain>
    </source>
</reference>
<dbReference type="EMBL" id="MCFL01000013">
    <property type="protein sequence ID" value="ORZ37290.1"/>
    <property type="molecule type" value="Genomic_DNA"/>
</dbReference>
<sequence>MTASATDSTTSSVHMPPAARTCGKEAINLAGLTGFTGLVLGAAHISWHQDVPAGYTVPRYLAARAGQAAALGGLYAAASCSYSQTFHADRAEGSAFGGFLSGAAIGLHYRSLQMAVGLGAAGALAGFFYEFNDRSFRGPIGNMEREARNKWSQDSFWKNPSQSPVARALEVADKARADN</sequence>
<dbReference type="Proteomes" id="UP000193411">
    <property type="component" value="Unassembled WGS sequence"/>
</dbReference>
<evidence type="ECO:0000256" key="2">
    <source>
        <dbReference type="ARBA" id="ARBA00022692"/>
    </source>
</evidence>
<comment type="subcellular location">
    <subcellularLocation>
        <location evidence="1">Mitochondrion inner membrane</location>
        <topology evidence="1">Multi-pass membrane protein</topology>
    </subcellularLocation>
</comment>
<dbReference type="InterPro" id="IPR039205">
    <property type="entry name" value="NDUFA11"/>
</dbReference>
<evidence type="ECO:0000256" key="1">
    <source>
        <dbReference type="ARBA" id="ARBA00004448"/>
    </source>
</evidence>
<keyword evidence="6" id="KW-0472">Membrane</keyword>
<evidence type="ECO:0000313" key="8">
    <source>
        <dbReference type="Proteomes" id="UP000193411"/>
    </source>
</evidence>
<evidence type="ECO:0000256" key="5">
    <source>
        <dbReference type="ARBA" id="ARBA00023128"/>
    </source>
</evidence>
<dbReference type="GO" id="GO:0005743">
    <property type="term" value="C:mitochondrial inner membrane"/>
    <property type="evidence" value="ECO:0007669"/>
    <property type="project" value="UniProtKB-SubCell"/>
</dbReference>
<gene>
    <name evidence="7" type="ORF">BCR44DRAFT_1459851</name>
</gene>
<evidence type="ECO:0000256" key="4">
    <source>
        <dbReference type="ARBA" id="ARBA00022989"/>
    </source>
</evidence>
<evidence type="ECO:0000256" key="6">
    <source>
        <dbReference type="ARBA" id="ARBA00023136"/>
    </source>
</evidence>
<evidence type="ECO:0000313" key="7">
    <source>
        <dbReference type="EMBL" id="ORZ37290.1"/>
    </source>
</evidence>
<dbReference type="OrthoDB" id="5563290at2759"/>
<name>A0A1Y2HRS0_9FUNG</name>
<keyword evidence="8" id="KW-1185">Reference proteome</keyword>
<organism evidence="7 8">
    <name type="scientific">Catenaria anguillulae PL171</name>
    <dbReference type="NCBI Taxonomy" id="765915"/>
    <lineage>
        <taxon>Eukaryota</taxon>
        <taxon>Fungi</taxon>
        <taxon>Fungi incertae sedis</taxon>
        <taxon>Blastocladiomycota</taxon>
        <taxon>Blastocladiomycetes</taxon>
        <taxon>Blastocladiales</taxon>
        <taxon>Catenariaceae</taxon>
        <taxon>Catenaria</taxon>
    </lineage>
</organism>
<dbReference type="PANTHER" id="PTHR21382">
    <property type="entry name" value="NADH-UBIQUINONE OXIDOREDUCTASE SUBUNIT"/>
    <property type="match status" value="1"/>
</dbReference>
<keyword evidence="2" id="KW-0812">Transmembrane</keyword>
<accession>A0A1Y2HRS0</accession>
<comment type="caution">
    <text evidence="7">The sequence shown here is derived from an EMBL/GenBank/DDBJ whole genome shotgun (WGS) entry which is preliminary data.</text>
</comment>
<keyword evidence="4" id="KW-1133">Transmembrane helix</keyword>